<proteinExistence type="predicted"/>
<reference evidence="1 2" key="1">
    <citation type="submission" date="2014-06" db="EMBL/GenBank/DDBJ databases">
        <title>Functional and comparative genomic analyses of the Drosophila gut microbiota identify candidate symbiosis factors.</title>
        <authorList>
            <person name="Newell P.D."/>
            <person name="Chaston J.M."/>
            <person name="Douglas A.E."/>
        </authorList>
    </citation>
    <scope>NUCLEOTIDE SEQUENCE [LARGE SCALE GENOMIC DNA]</scope>
    <source>
        <strain evidence="1 2">DmCS_006</strain>
    </source>
</reference>
<dbReference type="Proteomes" id="UP000029448">
    <property type="component" value="Unassembled WGS sequence"/>
</dbReference>
<comment type="caution">
    <text evidence="1">The sequence shown here is derived from an EMBL/GenBank/DDBJ whole genome shotgun (WGS) entry which is preliminary data.</text>
</comment>
<evidence type="ECO:0000313" key="1">
    <source>
        <dbReference type="EMBL" id="KGB21268.1"/>
    </source>
</evidence>
<keyword evidence="2" id="KW-1185">Reference proteome</keyword>
<sequence>MIWSSWWREHLWQRGLESSLLRQGFGGKTGEAAGWLDGADVLIASNHL</sequence>
<dbReference type="STRING" id="104102.AtDm6_2904"/>
<dbReference type="EMBL" id="JOKM01000102">
    <property type="protein sequence ID" value="KGB21268.1"/>
    <property type="molecule type" value="Genomic_DNA"/>
</dbReference>
<organism evidence="1 2">
    <name type="scientific">Acetobacter tropicalis</name>
    <dbReference type="NCBI Taxonomy" id="104102"/>
    <lineage>
        <taxon>Bacteria</taxon>
        <taxon>Pseudomonadati</taxon>
        <taxon>Pseudomonadota</taxon>
        <taxon>Alphaproteobacteria</taxon>
        <taxon>Acetobacterales</taxon>
        <taxon>Acetobacteraceae</taxon>
        <taxon>Acetobacter</taxon>
    </lineage>
</organism>
<protein>
    <submittedName>
        <fullName evidence="1">Uncharacterized protein</fullName>
    </submittedName>
</protein>
<dbReference type="AlphaFoldDB" id="A0A095AX14"/>
<dbReference type="PATRIC" id="fig|104102.7.peg.2868"/>
<evidence type="ECO:0000313" key="2">
    <source>
        <dbReference type="Proteomes" id="UP000029448"/>
    </source>
</evidence>
<accession>A0A095AX14</accession>
<name>A0A095AX14_9PROT</name>
<gene>
    <name evidence="1" type="ORF">AtDm6_2904</name>
</gene>